<gene>
    <name evidence="2" type="ORF">DPV92_04975</name>
</gene>
<name>A0A369ZP31_9PAST</name>
<dbReference type="EMBL" id="QEQF01000003">
    <property type="protein sequence ID" value="RDF10900.1"/>
    <property type="molecule type" value="Genomic_DNA"/>
</dbReference>
<organism evidence="2 3">
    <name type="scientific">Haemophilus paraphrohaemolyticus</name>
    <dbReference type="NCBI Taxonomy" id="736"/>
    <lineage>
        <taxon>Bacteria</taxon>
        <taxon>Pseudomonadati</taxon>
        <taxon>Pseudomonadota</taxon>
        <taxon>Gammaproteobacteria</taxon>
        <taxon>Pasteurellales</taxon>
        <taxon>Pasteurellaceae</taxon>
        <taxon>Haemophilus</taxon>
    </lineage>
</organism>
<evidence type="ECO:0000313" key="3">
    <source>
        <dbReference type="Proteomes" id="UP000253945"/>
    </source>
</evidence>
<keyword evidence="1" id="KW-0175">Coiled coil</keyword>
<keyword evidence="3" id="KW-1185">Reference proteome</keyword>
<accession>A0A369ZP31</accession>
<evidence type="ECO:0000256" key="1">
    <source>
        <dbReference type="SAM" id="Coils"/>
    </source>
</evidence>
<dbReference type="Proteomes" id="UP000253945">
    <property type="component" value="Unassembled WGS sequence"/>
</dbReference>
<dbReference type="RefSeq" id="WP_065265161.1">
    <property type="nucleotide sequence ID" value="NZ_QEQF01000003.1"/>
</dbReference>
<dbReference type="AlphaFoldDB" id="A0A369ZP31"/>
<reference evidence="2 3" key="1">
    <citation type="submission" date="2018-05" db="EMBL/GenBank/DDBJ databases">
        <title>Draft Genome Sequences for a Diverse set of 7 Haemophilus Species.</title>
        <authorList>
            <person name="Nichols M."/>
            <person name="Topaz N."/>
            <person name="Wang X."/>
            <person name="Wang X."/>
            <person name="Boxrud D."/>
        </authorList>
    </citation>
    <scope>NUCLEOTIDE SEQUENCE [LARGE SCALE GENOMIC DNA]</scope>
    <source>
        <strain evidence="2 3">C2014016342</strain>
    </source>
</reference>
<evidence type="ECO:0000313" key="2">
    <source>
        <dbReference type="EMBL" id="RDF10900.1"/>
    </source>
</evidence>
<protein>
    <submittedName>
        <fullName evidence="2">DNA repair protein</fullName>
    </submittedName>
</protein>
<sequence length="149" mass="17750">MAKKIYLSQIQAKVDRLQRERKQVLEHLELVDSKIKKLQDALEVMEAEALTNEYDTEVYSYRTYKRRFKGKLRQLLLAELKAEPDRYFTVNELIKRVLIKCGQEPIIHPQHTVSMRAALKHWLDKGVVERLEINVVDVKWKFKDNELKT</sequence>
<feature type="coiled-coil region" evidence="1">
    <location>
        <begin position="7"/>
        <end position="48"/>
    </location>
</feature>
<proteinExistence type="predicted"/>
<comment type="caution">
    <text evidence="2">The sequence shown here is derived from an EMBL/GenBank/DDBJ whole genome shotgun (WGS) entry which is preliminary data.</text>
</comment>